<reference evidence="2" key="1">
    <citation type="submission" date="2018-05" db="EMBL/GenBank/DDBJ databases">
        <authorList>
            <person name="Lanie J.A."/>
            <person name="Ng W.-L."/>
            <person name="Kazmierczak K.M."/>
            <person name="Andrzejewski T.M."/>
            <person name="Davidsen T.M."/>
            <person name="Wayne K.J."/>
            <person name="Tettelin H."/>
            <person name="Glass J.I."/>
            <person name="Rusch D."/>
            <person name="Podicherti R."/>
            <person name="Tsui H.-C.T."/>
            <person name="Winkler M.E."/>
        </authorList>
    </citation>
    <scope>NUCLEOTIDE SEQUENCE</scope>
</reference>
<accession>A0A382C9B9</accession>
<dbReference type="InterPro" id="IPR029062">
    <property type="entry name" value="Class_I_gatase-like"/>
</dbReference>
<dbReference type="Gene3D" id="3.40.50.880">
    <property type="match status" value="1"/>
</dbReference>
<evidence type="ECO:0000313" key="2">
    <source>
        <dbReference type="EMBL" id="SVB22660.1"/>
    </source>
</evidence>
<organism evidence="2">
    <name type="scientific">marine metagenome</name>
    <dbReference type="NCBI Taxonomy" id="408172"/>
    <lineage>
        <taxon>unclassified sequences</taxon>
        <taxon>metagenomes</taxon>
        <taxon>ecological metagenomes</taxon>
    </lineage>
</organism>
<dbReference type="SUPFAM" id="SSF52317">
    <property type="entry name" value="Class I glutamine amidotransferase-like"/>
    <property type="match status" value="1"/>
</dbReference>
<protein>
    <recommendedName>
        <fullName evidence="1">ThuA-like domain-containing protein</fullName>
    </recommendedName>
</protein>
<dbReference type="Pfam" id="PF06283">
    <property type="entry name" value="ThuA"/>
    <property type="match status" value="1"/>
</dbReference>
<dbReference type="AlphaFoldDB" id="A0A382C9B9"/>
<evidence type="ECO:0000259" key="1">
    <source>
        <dbReference type="Pfam" id="PF06283"/>
    </source>
</evidence>
<sequence>MKLLLMSGGSHPYEESTPVLKGFLESAGHDVTLREDAEALTDGTLDSSDALVFNTLREGEIALDGSQQESLKSFISSGKGFVCIHISGCVPDTWNGYGDITGGGWVMGQSFHPPYGQFTVNVKNDAHPGASGLSDFETDDELYMNIDYRDGNDVFLSADFDGGSYSRNRAGAEEIEMGGGTFPLAWTRSYGSGKVFVTLLGHDGKSHQNQGFQKLVLNGVNWATS</sequence>
<name>A0A382C9B9_9ZZZZ</name>
<dbReference type="PANTHER" id="PTHR40469:SF2">
    <property type="entry name" value="GALACTOSE-BINDING DOMAIN-LIKE SUPERFAMILY PROTEIN"/>
    <property type="match status" value="1"/>
</dbReference>
<feature type="domain" description="ThuA-like" evidence="1">
    <location>
        <begin position="5"/>
        <end position="223"/>
    </location>
</feature>
<dbReference type="PANTHER" id="PTHR40469">
    <property type="entry name" value="SECRETED GLYCOSYL HYDROLASE"/>
    <property type="match status" value="1"/>
</dbReference>
<proteinExistence type="predicted"/>
<gene>
    <name evidence="2" type="ORF">METZ01_LOCUS175514</name>
</gene>
<dbReference type="EMBL" id="UINC01033411">
    <property type="protein sequence ID" value="SVB22660.1"/>
    <property type="molecule type" value="Genomic_DNA"/>
</dbReference>
<dbReference type="InterPro" id="IPR029010">
    <property type="entry name" value="ThuA-like"/>
</dbReference>